<gene>
    <name evidence="7" type="ORF">BRM3_02460</name>
</gene>
<evidence type="ECO:0000256" key="2">
    <source>
        <dbReference type="ARBA" id="ARBA00022692"/>
    </source>
</evidence>
<dbReference type="InterPro" id="IPR036259">
    <property type="entry name" value="MFS_trans_sf"/>
</dbReference>
<evidence type="ECO:0000256" key="5">
    <source>
        <dbReference type="SAM" id="Phobius"/>
    </source>
</evidence>
<evidence type="ECO:0000256" key="3">
    <source>
        <dbReference type="ARBA" id="ARBA00022989"/>
    </source>
</evidence>
<keyword evidence="2 5" id="KW-0812">Transmembrane</keyword>
<feature type="transmembrane region" description="Helical" evidence="5">
    <location>
        <begin position="240"/>
        <end position="257"/>
    </location>
</feature>
<feature type="domain" description="Major facilitator superfamily (MFS) profile" evidence="6">
    <location>
        <begin position="239"/>
        <end position="425"/>
    </location>
</feature>
<accession>A0ABY6G280</accession>
<dbReference type="PROSITE" id="PS50850">
    <property type="entry name" value="MFS"/>
    <property type="match status" value="1"/>
</dbReference>
<comment type="subcellular location">
    <subcellularLocation>
        <location evidence="1">Cell membrane</location>
        <topology evidence="1">Multi-pass membrane protein</topology>
    </subcellularLocation>
</comment>
<feature type="transmembrane region" description="Helical" evidence="5">
    <location>
        <begin position="64"/>
        <end position="86"/>
    </location>
</feature>
<feature type="transmembrane region" description="Helical" evidence="5">
    <location>
        <begin position="98"/>
        <end position="118"/>
    </location>
</feature>
<keyword evidence="4 5" id="KW-0472">Membrane</keyword>
<feature type="transmembrane region" description="Helical" evidence="5">
    <location>
        <begin position="25"/>
        <end position="44"/>
    </location>
</feature>
<feature type="transmembrane region" description="Helical" evidence="5">
    <location>
        <begin position="400"/>
        <end position="421"/>
    </location>
</feature>
<protein>
    <submittedName>
        <fullName evidence="7">MFS transporter</fullName>
    </submittedName>
</protein>
<dbReference type="EMBL" id="CP107020">
    <property type="protein sequence ID" value="UYG17313.1"/>
    <property type="molecule type" value="Genomic_DNA"/>
</dbReference>
<feature type="transmembrane region" description="Helical" evidence="5">
    <location>
        <begin position="124"/>
        <end position="147"/>
    </location>
</feature>
<evidence type="ECO:0000259" key="6">
    <source>
        <dbReference type="PROSITE" id="PS50850"/>
    </source>
</evidence>
<dbReference type="Proteomes" id="UP001164305">
    <property type="component" value="Chromosome"/>
</dbReference>
<keyword evidence="3 5" id="KW-1133">Transmembrane helix</keyword>
<evidence type="ECO:0000256" key="4">
    <source>
        <dbReference type="ARBA" id="ARBA00023136"/>
    </source>
</evidence>
<feature type="transmembrane region" description="Helical" evidence="5">
    <location>
        <begin position="373"/>
        <end position="394"/>
    </location>
</feature>
<feature type="transmembrane region" description="Helical" evidence="5">
    <location>
        <begin position="277"/>
        <end position="298"/>
    </location>
</feature>
<organism evidence="7 8">
    <name type="scientific">Brachybacterium huguangmaarense</name>
    <dbReference type="NCBI Taxonomy" id="1652028"/>
    <lineage>
        <taxon>Bacteria</taxon>
        <taxon>Bacillati</taxon>
        <taxon>Actinomycetota</taxon>
        <taxon>Actinomycetes</taxon>
        <taxon>Micrococcales</taxon>
        <taxon>Dermabacteraceae</taxon>
        <taxon>Brachybacterium</taxon>
    </lineage>
</organism>
<feature type="transmembrane region" description="Helical" evidence="5">
    <location>
        <begin position="159"/>
        <end position="180"/>
    </location>
</feature>
<keyword evidence="8" id="KW-1185">Reference proteome</keyword>
<name>A0ABY6G280_9MICO</name>
<feature type="transmembrane region" description="Helical" evidence="5">
    <location>
        <begin position="186"/>
        <end position="206"/>
    </location>
</feature>
<dbReference type="PANTHER" id="PTHR23528:SF1">
    <property type="entry name" value="MAJOR FACILITATOR SUPERFAMILY (MFS) PROFILE DOMAIN-CONTAINING PROTEIN"/>
    <property type="match status" value="1"/>
</dbReference>
<dbReference type="RefSeq" id="WP_263594522.1">
    <property type="nucleotide sequence ID" value="NZ_CP107020.1"/>
</dbReference>
<feature type="transmembrane region" description="Helical" evidence="5">
    <location>
        <begin position="335"/>
        <end position="361"/>
    </location>
</feature>
<evidence type="ECO:0000256" key="1">
    <source>
        <dbReference type="ARBA" id="ARBA00004651"/>
    </source>
</evidence>
<dbReference type="Gene3D" id="1.20.1250.20">
    <property type="entry name" value="MFS general substrate transporter like domains"/>
    <property type="match status" value="2"/>
</dbReference>
<sequence length="425" mass="45402">MNTTEAVTADEREHSFGLSGAQRNALLVSLLLSFFFLNTAYAAIGGVFVPAKLALIDNAAKVDNLAVISSIGAFITLFVQPIVGTLSDRTRSRLGRRTPWIASGAVAGGAVVILMQFANSVALVGIGWVLAQAALNVFQAPSSAVLADRVDYRHRALGSSFVGVGTTLGISAGFALAGNLLNRMGVGYTLFGGAVIVWAVVFVLVNRDRSTTGLARADFSWKEFFLGFFRPLNFRKHPDFVWAWLGRFFMVLGYQAIQQYGLYIFTDYIGLEVNAAGRALATMNIIIMVTTMVASIAFGRFSDKIGRRKAFVFAASAIMIVAILIPLLVPTTAAMFLYGVIVGVGYGAYISVDLALMIDVLPSSGDVGKDLGVLNVATNIPQTLVPILAAVLLGMFGHNYAVIFIYAIIGVILSSLCVFPIKSVR</sequence>
<dbReference type="InterPro" id="IPR020846">
    <property type="entry name" value="MFS_dom"/>
</dbReference>
<reference evidence="7" key="1">
    <citation type="submission" date="2022-10" db="EMBL/GenBank/DDBJ databases">
        <title>Whole-Genome Sequencing of Brachybacterium huguangmaarense BRM-3, Isolated from Betula schmidtii.</title>
        <authorList>
            <person name="Haam D."/>
        </authorList>
    </citation>
    <scope>NUCLEOTIDE SEQUENCE</scope>
    <source>
        <strain evidence="7">BRM-3</strain>
    </source>
</reference>
<feature type="transmembrane region" description="Helical" evidence="5">
    <location>
        <begin position="310"/>
        <end position="329"/>
    </location>
</feature>
<dbReference type="SUPFAM" id="SSF103473">
    <property type="entry name" value="MFS general substrate transporter"/>
    <property type="match status" value="1"/>
</dbReference>
<proteinExistence type="predicted"/>
<dbReference type="PANTHER" id="PTHR23528">
    <property type="match status" value="1"/>
</dbReference>
<evidence type="ECO:0000313" key="7">
    <source>
        <dbReference type="EMBL" id="UYG17313.1"/>
    </source>
</evidence>
<dbReference type="Pfam" id="PF13347">
    <property type="entry name" value="MFS_2"/>
    <property type="match status" value="1"/>
</dbReference>
<evidence type="ECO:0000313" key="8">
    <source>
        <dbReference type="Proteomes" id="UP001164305"/>
    </source>
</evidence>